<evidence type="ECO:0000256" key="1">
    <source>
        <dbReference type="ARBA" id="ARBA00023015"/>
    </source>
</evidence>
<evidence type="ECO:0000259" key="4">
    <source>
        <dbReference type="Pfam" id="PF04542"/>
    </source>
</evidence>
<keyword evidence="1" id="KW-0805">Transcription regulation</keyword>
<dbReference type="InterPro" id="IPR039425">
    <property type="entry name" value="RNA_pol_sigma-70-like"/>
</dbReference>
<dbReference type="InterPro" id="IPR013249">
    <property type="entry name" value="RNA_pol_sigma70_r4_t2"/>
</dbReference>
<organism evidence="6 7">
    <name type="scientific">Dysosmobacter acutus</name>
    <dbReference type="NCBI Taxonomy" id="2841504"/>
    <lineage>
        <taxon>Bacteria</taxon>
        <taxon>Bacillati</taxon>
        <taxon>Bacillota</taxon>
        <taxon>Clostridia</taxon>
        <taxon>Eubacteriales</taxon>
        <taxon>Oscillospiraceae</taxon>
        <taxon>Dysosmobacter</taxon>
    </lineage>
</organism>
<keyword evidence="3" id="KW-0804">Transcription</keyword>
<evidence type="ECO:0000313" key="6">
    <source>
        <dbReference type="EMBL" id="MBU5625616.1"/>
    </source>
</evidence>
<keyword evidence="7" id="KW-1185">Reference proteome</keyword>
<dbReference type="CDD" id="cd06171">
    <property type="entry name" value="Sigma70_r4"/>
    <property type="match status" value="1"/>
</dbReference>
<dbReference type="RefSeq" id="WP_216557741.1">
    <property type="nucleotide sequence ID" value="NZ_JAHLQN010000001.1"/>
</dbReference>
<dbReference type="InterPro" id="IPR007627">
    <property type="entry name" value="RNA_pol_sigma70_r2"/>
</dbReference>
<dbReference type="InterPro" id="IPR014284">
    <property type="entry name" value="RNA_pol_sigma-70_dom"/>
</dbReference>
<dbReference type="Pfam" id="PF08281">
    <property type="entry name" value="Sigma70_r4_2"/>
    <property type="match status" value="1"/>
</dbReference>
<reference evidence="6 7" key="1">
    <citation type="submission" date="2021-06" db="EMBL/GenBank/DDBJ databases">
        <authorList>
            <person name="Sun Q."/>
            <person name="Li D."/>
        </authorList>
    </citation>
    <scope>NUCLEOTIDE SEQUENCE [LARGE SCALE GENOMIC DNA]</scope>
    <source>
        <strain evidence="6 7">MSJ-2</strain>
    </source>
</reference>
<protein>
    <submittedName>
        <fullName evidence="6">RNA polymerase sigma factor</fullName>
    </submittedName>
</protein>
<dbReference type="PANTHER" id="PTHR43133:SF51">
    <property type="entry name" value="RNA POLYMERASE SIGMA FACTOR"/>
    <property type="match status" value="1"/>
</dbReference>
<keyword evidence="2" id="KW-0731">Sigma factor</keyword>
<feature type="domain" description="RNA polymerase sigma factor 70 region 4 type 2" evidence="5">
    <location>
        <begin position="108"/>
        <end position="159"/>
    </location>
</feature>
<evidence type="ECO:0000256" key="3">
    <source>
        <dbReference type="ARBA" id="ARBA00023163"/>
    </source>
</evidence>
<dbReference type="EMBL" id="JAHLQN010000001">
    <property type="protein sequence ID" value="MBU5625616.1"/>
    <property type="molecule type" value="Genomic_DNA"/>
</dbReference>
<dbReference type="Proteomes" id="UP000787672">
    <property type="component" value="Unassembled WGS sequence"/>
</dbReference>
<accession>A0ABS6F7H2</accession>
<evidence type="ECO:0000313" key="7">
    <source>
        <dbReference type="Proteomes" id="UP000787672"/>
    </source>
</evidence>
<dbReference type="NCBIfam" id="TIGR02937">
    <property type="entry name" value="sigma70-ECF"/>
    <property type="match status" value="1"/>
</dbReference>
<evidence type="ECO:0000259" key="5">
    <source>
        <dbReference type="Pfam" id="PF08281"/>
    </source>
</evidence>
<sequence length="172" mass="19646">MEDYISDALRGDHQAFSHLYDQFAPAALRLSAAITRSRDLAEDAVQEAFLRAYRKGYQCTDPSRFRPWFFRIVINESRRVLRKNPGEAALAADLPAPSFAEKSDRALAVAEALDHLSAEHRSVLVLRFLLELSEREISEVLKKPVGTVKSRLHYAKEALARQMEEEEHHDRS</sequence>
<feature type="domain" description="RNA polymerase sigma-70 region 2" evidence="4">
    <location>
        <begin position="19"/>
        <end position="84"/>
    </location>
</feature>
<comment type="caution">
    <text evidence="6">The sequence shown here is derived from an EMBL/GenBank/DDBJ whole genome shotgun (WGS) entry which is preliminary data.</text>
</comment>
<name>A0ABS6F7H2_9FIRM</name>
<proteinExistence type="predicted"/>
<gene>
    <name evidence="6" type="ORF">KQI82_01540</name>
</gene>
<evidence type="ECO:0000256" key="2">
    <source>
        <dbReference type="ARBA" id="ARBA00023082"/>
    </source>
</evidence>
<dbReference type="Pfam" id="PF04542">
    <property type="entry name" value="Sigma70_r2"/>
    <property type="match status" value="1"/>
</dbReference>
<dbReference type="PANTHER" id="PTHR43133">
    <property type="entry name" value="RNA POLYMERASE ECF-TYPE SIGMA FACTO"/>
    <property type="match status" value="1"/>
</dbReference>